<gene>
    <name evidence="1" type="ORF">UFOPK3610_00932</name>
</gene>
<dbReference type="AlphaFoldDB" id="A0A6J7H8T0"/>
<reference evidence="1" key="1">
    <citation type="submission" date="2020-05" db="EMBL/GenBank/DDBJ databases">
        <authorList>
            <person name="Chiriac C."/>
            <person name="Salcher M."/>
            <person name="Ghai R."/>
            <person name="Kavagutti S V."/>
        </authorList>
    </citation>
    <scope>NUCLEOTIDE SEQUENCE</scope>
</reference>
<organism evidence="1">
    <name type="scientific">freshwater metagenome</name>
    <dbReference type="NCBI Taxonomy" id="449393"/>
    <lineage>
        <taxon>unclassified sequences</taxon>
        <taxon>metagenomes</taxon>
        <taxon>ecological metagenomes</taxon>
    </lineage>
</organism>
<name>A0A6J7H8T0_9ZZZZ</name>
<protein>
    <submittedName>
        <fullName evidence="1">Unannotated protein</fullName>
    </submittedName>
</protein>
<accession>A0A6J7H8T0</accession>
<evidence type="ECO:0000313" key="1">
    <source>
        <dbReference type="EMBL" id="CAB4912935.1"/>
    </source>
</evidence>
<sequence>MWVVVAHDITDDTGGLRKVAIGAVAAVVHCVQDAAMYGLETIAHIGERTRNNDTHGVVEIGPRHFNLQVNRLDAATHGHFFDHIVISHGDPLNIQEANVAGIALNKVAA</sequence>
<proteinExistence type="predicted"/>
<dbReference type="EMBL" id="CAFBMR010000030">
    <property type="protein sequence ID" value="CAB4912935.1"/>
    <property type="molecule type" value="Genomic_DNA"/>
</dbReference>